<dbReference type="NCBIfam" id="TIGR03889">
    <property type="entry name" value="nitrile_acc"/>
    <property type="match status" value="1"/>
</dbReference>
<dbReference type="InterPro" id="IPR042262">
    <property type="entry name" value="CN_hydtase_beta_C"/>
</dbReference>
<evidence type="ECO:0000313" key="4">
    <source>
        <dbReference type="Proteomes" id="UP001365781"/>
    </source>
</evidence>
<dbReference type="InterPro" id="IPR008990">
    <property type="entry name" value="Elect_transpt_acc-like_dom_sf"/>
</dbReference>
<evidence type="ECO:0000313" key="3">
    <source>
        <dbReference type="EMBL" id="MEI5614608.1"/>
    </source>
</evidence>
<dbReference type="InterPro" id="IPR023808">
    <property type="entry name" value="Nitrile_Hydratase_acc_put"/>
</dbReference>
<dbReference type="SUPFAM" id="SSF50090">
    <property type="entry name" value="Electron transport accessory proteins"/>
    <property type="match status" value="1"/>
</dbReference>
<organism evidence="3 4">
    <name type="scientific">Streptomyces brasiliscabiei</name>
    <dbReference type="NCBI Taxonomy" id="2736302"/>
    <lineage>
        <taxon>Bacteria</taxon>
        <taxon>Bacillati</taxon>
        <taxon>Actinomycetota</taxon>
        <taxon>Actinomycetes</taxon>
        <taxon>Kitasatosporales</taxon>
        <taxon>Streptomycetaceae</taxon>
        <taxon>Streptomyces</taxon>
    </lineage>
</organism>
<reference evidence="3 4" key="1">
    <citation type="submission" date="2024-03" db="EMBL/GenBank/DDBJ databases">
        <title>First Report of Pectobacterium brasiliscabiei causing potato scab in china.</title>
        <authorList>
            <person name="Handique U."/>
        </authorList>
    </citation>
    <scope>NUCLEOTIDE SEQUENCE [LARGE SCALE GENOMIC DNA]</scope>
    <source>
        <strain evidence="3 4">ZRIMU1503</strain>
    </source>
</reference>
<dbReference type="Proteomes" id="UP001365781">
    <property type="component" value="Unassembled WGS sequence"/>
</dbReference>
<dbReference type="Pfam" id="PF21006">
    <property type="entry name" value="NHase_beta_N"/>
    <property type="match status" value="1"/>
</dbReference>
<feature type="compositionally biased region" description="Basic and acidic residues" evidence="1">
    <location>
        <begin position="109"/>
        <end position="119"/>
    </location>
</feature>
<evidence type="ECO:0000256" key="1">
    <source>
        <dbReference type="SAM" id="MobiDB-lite"/>
    </source>
</evidence>
<gene>
    <name evidence="3" type="ORF">WB403_36305</name>
</gene>
<dbReference type="Gene3D" id="1.10.472.20">
    <property type="entry name" value="Nitrile hydratase, beta subunit"/>
    <property type="match status" value="1"/>
</dbReference>
<comment type="caution">
    <text evidence="3">The sequence shown here is derived from an EMBL/GenBank/DDBJ whole genome shotgun (WGS) entry which is preliminary data.</text>
</comment>
<dbReference type="EMBL" id="JBBAYM010000030">
    <property type="protein sequence ID" value="MEI5614608.1"/>
    <property type="molecule type" value="Genomic_DNA"/>
</dbReference>
<protein>
    <submittedName>
        <fullName evidence="3">Nitrile hydratase accessory protein</fullName>
    </submittedName>
</protein>
<dbReference type="RefSeq" id="WP_336542564.1">
    <property type="nucleotide sequence ID" value="NZ_JBBAYL010000029.1"/>
</dbReference>
<keyword evidence="4" id="KW-1185">Reference proteome</keyword>
<accession>A0ABU8GN30</accession>
<dbReference type="InterPro" id="IPR049054">
    <property type="entry name" value="CN_hydtase_beta-like_N"/>
</dbReference>
<evidence type="ECO:0000259" key="2">
    <source>
        <dbReference type="Pfam" id="PF21006"/>
    </source>
</evidence>
<name>A0ABU8GN30_9ACTN</name>
<sequence>MAKCETLTEDSVRELHQAVRAPREGDEAFRIPWELRSFALGLAFYEEENFPWEEFQSRLIAAIDRAGQDIGPEHYYARWMEALESLLTERAGIDLAVLDERTADVLRTPRDATHQHAHEGPVTVKPGHSH</sequence>
<feature type="domain" description="Nitrile hydratase beta subunit-like N-terminal" evidence="2">
    <location>
        <begin position="24"/>
        <end position="114"/>
    </location>
</feature>
<feature type="region of interest" description="Disordered" evidence="1">
    <location>
        <begin position="109"/>
        <end position="130"/>
    </location>
</feature>
<proteinExistence type="predicted"/>